<gene>
    <name evidence="1" type="ORF">ACOLOM_LOCUS2479</name>
</gene>
<comment type="caution">
    <text evidence="1">The sequence shown here is derived from an EMBL/GenBank/DDBJ whole genome shotgun (WGS) entry which is preliminary data.</text>
</comment>
<name>A0ACA9KV94_9GLOM</name>
<dbReference type="Proteomes" id="UP000789525">
    <property type="component" value="Unassembled WGS sequence"/>
</dbReference>
<dbReference type="EMBL" id="CAJVPT010003257">
    <property type="protein sequence ID" value="CAG8493554.1"/>
    <property type="molecule type" value="Genomic_DNA"/>
</dbReference>
<organism evidence="1 2">
    <name type="scientific">Acaulospora colombiana</name>
    <dbReference type="NCBI Taxonomy" id="27376"/>
    <lineage>
        <taxon>Eukaryota</taxon>
        <taxon>Fungi</taxon>
        <taxon>Fungi incertae sedis</taxon>
        <taxon>Mucoromycota</taxon>
        <taxon>Glomeromycotina</taxon>
        <taxon>Glomeromycetes</taxon>
        <taxon>Diversisporales</taxon>
        <taxon>Acaulosporaceae</taxon>
        <taxon>Acaulospora</taxon>
    </lineage>
</organism>
<sequence length="232" mass="25075">QILVKQNNSSNVTDVVVSVRFASTSSNDAIAVSDTSTQRSGHSAYNTWGWNGYPNTPPQYIYAQVEITLPQIPRTSFVSIFTDNYDILLFPNSIPFSNQILATTANGNINLSYFASSSVSLQTSNGNIRGSLYSVRQRLWAGSNNGNINLNTVIDSTANGVVVYAQSSNGNINLRFVNFRGQFDVSTNNGDITISNARESNGGGNNRKFGNVGDGNYTLTAISNNGDMNVIF</sequence>
<evidence type="ECO:0000313" key="1">
    <source>
        <dbReference type="EMBL" id="CAG8493554.1"/>
    </source>
</evidence>
<evidence type="ECO:0000313" key="2">
    <source>
        <dbReference type="Proteomes" id="UP000789525"/>
    </source>
</evidence>
<proteinExistence type="predicted"/>
<reference evidence="1" key="1">
    <citation type="submission" date="2021-06" db="EMBL/GenBank/DDBJ databases">
        <authorList>
            <person name="Kallberg Y."/>
            <person name="Tangrot J."/>
            <person name="Rosling A."/>
        </authorList>
    </citation>
    <scope>NUCLEOTIDE SEQUENCE</scope>
    <source>
        <strain evidence="1">CL356</strain>
    </source>
</reference>
<feature type="non-terminal residue" evidence="1">
    <location>
        <position position="1"/>
    </location>
</feature>
<protein>
    <submittedName>
        <fullName evidence="1">2695_t:CDS:1</fullName>
    </submittedName>
</protein>
<accession>A0ACA9KV94</accession>
<keyword evidence="2" id="KW-1185">Reference proteome</keyword>